<dbReference type="AlphaFoldDB" id="A0A4Y2ETY7"/>
<reference evidence="1 2" key="1">
    <citation type="journal article" date="2019" name="Sci. Rep.">
        <title>Orb-weaving spider Araneus ventricosus genome elucidates the spidroin gene catalogue.</title>
        <authorList>
            <person name="Kono N."/>
            <person name="Nakamura H."/>
            <person name="Ohtoshi R."/>
            <person name="Moran D.A.P."/>
            <person name="Shinohara A."/>
            <person name="Yoshida Y."/>
            <person name="Fujiwara M."/>
            <person name="Mori M."/>
            <person name="Tomita M."/>
            <person name="Arakawa K."/>
        </authorList>
    </citation>
    <scope>NUCLEOTIDE SEQUENCE [LARGE SCALE GENOMIC DNA]</scope>
</reference>
<accession>A0A4Y2ETY7</accession>
<proteinExistence type="predicted"/>
<dbReference type="EMBL" id="BGPR01093896">
    <property type="protein sequence ID" value="GBM32673.1"/>
    <property type="molecule type" value="Genomic_DNA"/>
</dbReference>
<sequence length="85" mass="9009">MRRPAATPASTSCECLLYVGTDFLRRLANAATVSASTFMTTANAANVASPTSTMIPECRNCGGTGPQRVVIEVLQTLLLRSFVKT</sequence>
<gene>
    <name evidence="1" type="ORF">AVEN_235739_1</name>
</gene>
<organism evidence="1 2">
    <name type="scientific">Araneus ventricosus</name>
    <name type="common">Orbweaver spider</name>
    <name type="synonym">Epeira ventricosa</name>
    <dbReference type="NCBI Taxonomy" id="182803"/>
    <lineage>
        <taxon>Eukaryota</taxon>
        <taxon>Metazoa</taxon>
        <taxon>Ecdysozoa</taxon>
        <taxon>Arthropoda</taxon>
        <taxon>Chelicerata</taxon>
        <taxon>Arachnida</taxon>
        <taxon>Araneae</taxon>
        <taxon>Araneomorphae</taxon>
        <taxon>Entelegynae</taxon>
        <taxon>Araneoidea</taxon>
        <taxon>Araneidae</taxon>
        <taxon>Araneus</taxon>
    </lineage>
</organism>
<keyword evidence="2" id="KW-1185">Reference proteome</keyword>
<dbReference type="Proteomes" id="UP000499080">
    <property type="component" value="Unassembled WGS sequence"/>
</dbReference>
<protein>
    <submittedName>
        <fullName evidence="1">Uncharacterized protein</fullName>
    </submittedName>
</protein>
<comment type="caution">
    <text evidence="1">The sequence shown here is derived from an EMBL/GenBank/DDBJ whole genome shotgun (WGS) entry which is preliminary data.</text>
</comment>
<name>A0A4Y2ETY7_ARAVE</name>
<evidence type="ECO:0000313" key="1">
    <source>
        <dbReference type="EMBL" id="GBM32673.1"/>
    </source>
</evidence>
<evidence type="ECO:0000313" key="2">
    <source>
        <dbReference type="Proteomes" id="UP000499080"/>
    </source>
</evidence>